<dbReference type="AlphaFoldDB" id="A0A0A8LBW9"/>
<evidence type="ECO:0000313" key="3">
    <source>
        <dbReference type="Proteomes" id="UP000031516"/>
    </source>
</evidence>
<sequence>MTQHRTNRPVTAQLEVHYSKRENSDRNKIVGTLLRVQQHSDGSGDADSPEKSSADDSRHSPSLQTDISSNMKVCDLYQCVHSHHYHHHGDWAVHVPECARRFSESNLGGIGSHFHQMHEGKKAHNEECYSRPMSENEMSNLTFRHGSRRTVSCSSAGLEFDSDALPALNESESSLFQGQNPFRKHYTLDTSVPKATETDPIANTNTNTNTNTTAAAGHNEENSVVSESGGFDADEHYDYNDDYDSHSPTASRVILNSRLDSSADSPANSPADSLHACKIEVPSSCTATDDSSLCSLDLSSPCSNHHHRRNSLAVKFKKPQFKSV</sequence>
<feature type="compositionally biased region" description="Basic and acidic residues" evidence="1">
    <location>
        <begin position="48"/>
        <end position="59"/>
    </location>
</feature>
<feature type="compositionally biased region" description="Low complexity" evidence="1">
    <location>
        <begin position="202"/>
        <end position="216"/>
    </location>
</feature>
<proteinExistence type="predicted"/>
<dbReference type="InterPro" id="IPR031426">
    <property type="entry name" value="DUF4667"/>
</dbReference>
<organism evidence="2 3">
    <name type="scientific">Kluyveromyces dobzhanskii CBS 2104</name>
    <dbReference type="NCBI Taxonomy" id="1427455"/>
    <lineage>
        <taxon>Eukaryota</taxon>
        <taxon>Fungi</taxon>
        <taxon>Dikarya</taxon>
        <taxon>Ascomycota</taxon>
        <taxon>Saccharomycotina</taxon>
        <taxon>Saccharomycetes</taxon>
        <taxon>Saccharomycetales</taxon>
        <taxon>Saccharomycetaceae</taxon>
        <taxon>Kluyveromyces</taxon>
    </lineage>
</organism>
<evidence type="ECO:0000313" key="2">
    <source>
        <dbReference type="EMBL" id="CDO95613.1"/>
    </source>
</evidence>
<dbReference type="Proteomes" id="UP000031516">
    <property type="component" value="Unassembled WGS sequence"/>
</dbReference>
<keyword evidence="3" id="KW-1185">Reference proteome</keyword>
<dbReference type="OrthoDB" id="4070131at2759"/>
<accession>A0A0A8LBW9</accession>
<feature type="region of interest" description="Disordered" evidence="1">
    <location>
        <begin position="195"/>
        <end position="235"/>
    </location>
</feature>
<gene>
    <name evidence="2" type="ORF">KLDO_g3847</name>
</gene>
<dbReference type="EMBL" id="CCBQ010000045">
    <property type="protein sequence ID" value="CDO95613.1"/>
    <property type="molecule type" value="Genomic_DNA"/>
</dbReference>
<comment type="caution">
    <text evidence="2">The sequence shown here is derived from an EMBL/GenBank/DDBJ whole genome shotgun (WGS) entry which is preliminary data.</text>
</comment>
<feature type="compositionally biased region" description="Basic and acidic residues" evidence="1">
    <location>
        <begin position="17"/>
        <end position="28"/>
    </location>
</feature>
<reference evidence="2 3" key="1">
    <citation type="submission" date="2014-03" db="EMBL/GenBank/DDBJ databases">
        <title>The genome of Kluyveromyces dobzhanskii.</title>
        <authorList>
            <person name="Nystedt B."/>
            <person name="Astrom S."/>
        </authorList>
    </citation>
    <scope>NUCLEOTIDE SEQUENCE [LARGE SCALE GENOMIC DNA]</scope>
    <source>
        <strain evidence="2 3">CBS 2104</strain>
    </source>
</reference>
<feature type="compositionally biased region" description="Polar residues" evidence="1">
    <location>
        <begin position="1"/>
        <end position="10"/>
    </location>
</feature>
<protein>
    <submittedName>
        <fullName evidence="2">WGS project CCBQ000000000 data, contig 00015</fullName>
    </submittedName>
</protein>
<name>A0A0A8LBW9_9SACH</name>
<feature type="region of interest" description="Disordered" evidence="1">
    <location>
        <begin position="1"/>
        <end position="65"/>
    </location>
</feature>
<dbReference type="Pfam" id="PF15700">
    <property type="entry name" value="DUF4667"/>
    <property type="match status" value="1"/>
</dbReference>
<evidence type="ECO:0000256" key="1">
    <source>
        <dbReference type="SAM" id="MobiDB-lite"/>
    </source>
</evidence>